<proteinExistence type="predicted"/>
<dbReference type="PANTHER" id="PTHR46289:SF14">
    <property type="entry name" value="DUF4371 DOMAIN-CONTAINING PROTEIN"/>
    <property type="match status" value="1"/>
</dbReference>
<protein>
    <submittedName>
        <fullName evidence="1">Uncharacterized protein</fullName>
    </submittedName>
</protein>
<organism evidence="1 2">
    <name type="scientific">Dryococelus australis</name>
    <dbReference type="NCBI Taxonomy" id="614101"/>
    <lineage>
        <taxon>Eukaryota</taxon>
        <taxon>Metazoa</taxon>
        <taxon>Ecdysozoa</taxon>
        <taxon>Arthropoda</taxon>
        <taxon>Hexapoda</taxon>
        <taxon>Insecta</taxon>
        <taxon>Pterygota</taxon>
        <taxon>Neoptera</taxon>
        <taxon>Polyneoptera</taxon>
        <taxon>Phasmatodea</taxon>
        <taxon>Verophasmatodea</taxon>
        <taxon>Anareolatae</taxon>
        <taxon>Phasmatidae</taxon>
        <taxon>Eurycanthinae</taxon>
        <taxon>Dryococelus</taxon>
    </lineage>
</organism>
<reference evidence="1 2" key="1">
    <citation type="submission" date="2023-02" db="EMBL/GenBank/DDBJ databases">
        <title>LHISI_Scaffold_Assembly.</title>
        <authorList>
            <person name="Stuart O.P."/>
            <person name="Cleave R."/>
            <person name="Magrath M.J.L."/>
            <person name="Mikheyev A.S."/>
        </authorList>
    </citation>
    <scope>NUCLEOTIDE SEQUENCE [LARGE SCALE GENOMIC DNA]</scope>
    <source>
        <strain evidence="1">Daus_M_001</strain>
        <tissue evidence="1">Leg muscle</tissue>
    </source>
</reference>
<comment type="caution">
    <text evidence="1">The sequence shown here is derived from an EMBL/GenBank/DDBJ whole genome shotgun (WGS) entry which is preliminary data.</text>
</comment>
<dbReference type="Proteomes" id="UP001159363">
    <property type="component" value="Chromosome 13"/>
</dbReference>
<gene>
    <name evidence="1" type="ORF">PR048_030448</name>
</gene>
<name>A0ABQ9G9T3_9NEOP</name>
<dbReference type="EMBL" id="JARBHB010000014">
    <property type="protein sequence ID" value="KAJ8868907.1"/>
    <property type="molecule type" value="Genomic_DNA"/>
</dbReference>
<dbReference type="InterPro" id="IPR052958">
    <property type="entry name" value="IFN-induced_PKR_regulator"/>
</dbReference>
<sequence length="198" mass="22637">MWGMKWVEKHDTVLTFLDTLPWLPVLLEIISESSETRGSNAFSFFHDIQSPEFLISVVVLAEGFGLTLSLVQKLQAEYMDVLEAMKLVEAILGCLTEQRYESTDTFKKIFKESEKLAMEMGTQINKSRTANLQKNRSNFNPQTVEEYYRAAVYLPSTGFIINELSFKSELQRIGQIKNLLSPEFSDGFEDEVLQCAEP</sequence>
<keyword evidence="2" id="KW-1185">Reference proteome</keyword>
<evidence type="ECO:0000313" key="2">
    <source>
        <dbReference type="Proteomes" id="UP001159363"/>
    </source>
</evidence>
<accession>A0ABQ9G9T3</accession>
<evidence type="ECO:0000313" key="1">
    <source>
        <dbReference type="EMBL" id="KAJ8868907.1"/>
    </source>
</evidence>
<dbReference type="PANTHER" id="PTHR46289">
    <property type="entry name" value="52 KDA REPRESSOR OF THE INHIBITOR OF THE PROTEIN KINASE-LIKE PROTEIN-RELATED"/>
    <property type="match status" value="1"/>
</dbReference>